<keyword evidence="16" id="KW-0594">Phospholipid biosynthesis</keyword>
<evidence type="ECO:0000256" key="18">
    <source>
        <dbReference type="RuleBase" id="RU003938"/>
    </source>
</evidence>
<evidence type="ECO:0000256" key="17">
    <source>
        <dbReference type="ARBA" id="ARBA00023264"/>
    </source>
</evidence>
<dbReference type="GO" id="GO:0005886">
    <property type="term" value="C:plasma membrane"/>
    <property type="evidence" value="ECO:0007669"/>
    <property type="project" value="UniProtKB-SubCell"/>
</dbReference>
<keyword evidence="17" id="KW-1208">Phospholipid metabolism</keyword>
<evidence type="ECO:0000256" key="1">
    <source>
        <dbReference type="ARBA" id="ARBA00001698"/>
    </source>
</evidence>
<feature type="transmembrane region" description="Helical" evidence="19">
    <location>
        <begin position="70"/>
        <end position="87"/>
    </location>
</feature>
<dbReference type="PROSITE" id="PS01315">
    <property type="entry name" value="CDS"/>
    <property type="match status" value="1"/>
</dbReference>
<accession>A0A2T0BJX5</accession>
<evidence type="ECO:0000256" key="10">
    <source>
        <dbReference type="ARBA" id="ARBA00022679"/>
    </source>
</evidence>
<comment type="pathway">
    <text evidence="4">Lipid metabolism.</text>
</comment>
<proteinExistence type="inferred from homology"/>
<evidence type="ECO:0000256" key="11">
    <source>
        <dbReference type="ARBA" id="ARBA00022692"/>
    </source>
</evidence>
<dbReference type="GO" id="GO:0004605">
    <property type="term" value="F:phosphatidate cytidylyltransferase activity"/>
    <property type="evidence" value="ECO:0007669"/>
    <property type="project" value="UniProtKB-EC"/>
</dbReference>
<keyword evidence="15 19" id="KW-0472">Membrane</keyword>
<evidence type="ECO:0000256" key="2">
    <source>
        <dbReference type="ARBA" id="ARBA00004651"/>
    </source>
</evidence>
<keyword evidence="9" id="KW-0444">Lipid biosynthesis</keyword>
<evidence type="ECO:0000256" key="13">
    <source>
        <dbReference type="ARBA" id="ARBA00022989"/>
    </source>
</evidence>
<feature type="transmembrane region" description="Helical" evidence="19">
    <location>
        <begin position="26"/>
        <end position="58"/>
    </location>
</feature>
<keyword evidence="11 18" id="KW-0812">Transmembrane</keyword>
<feature type="transmembrane region" description="Helical" evidence="19">
    <location>
        <begin position="188"/>
        <end position="208"/>
    </location>
</feature>
<dbReference type="GO" id="GO:0016024">
    <property type="term" value="P:CDP-diacylglycerol biosynthetic process"/>
    <property type="evidence" value="ECO:0007669"/>
    <property type="project" value="UniProtKB-UniPathway"/>
</dbReference>
<keyword evidence="12 18" id="KW-0548">Nucleotidyltransferase</keyword>
<organism evidence="20 21">
    <name type="scientific">Clostridium vincentii</name>
    <dbReference type="NCBI Taxonomy" id="52704"/>
    <lineage>
        <taxon>Bacteria</taxon>
        <taxon>Bacillati</taxon>
        <taxon>Bacillota</taxon>
        <taxon>Clostridia</taxon>
        <taxon>Eubacteriales</taxon>
        <taxon>Clostridiaceae</taxon>
        <taxon>Clostridium</taxon>
    </lineage>
</organism>
<protein>
    <recommendedName>
        <fullName evidence="7 18">Phosphatidate cytidylyltransferase</fullName>
        <ecNumber evidence="6 18">2.7.7.41</ecNumber>
    </recommendedName>
</protein>
<keyword evidence="13 19" id="KW-1133">Transmembrane helix</keyword>
<dbReference type="Pfam" id="PF01148">
    <property type="entry name" value="CTP_transf_1"/>
    <property type="match status" value="1"/>
</dbReference>
<sequence length="283" mass="31995">MISKTEIDVLVQLKIEVNNLKSNNRYLGALMIAPFILFLFIGGLPLEIFVFVLSLVGMYEFYNALRKKEFNPIAPIGYSLLLIYYLFNHNMEYLMNFIIIATFLLLIIPVINLKYTFIDVAITLFGFLYVGIFFSFIYLVNIKMDGIFLVWLIFIGSWMSDTVAFYSGKLFGKRKLCPRVSPKKTVEGSIGGLIGATFFCGLFGMFARNQGVDISIYHFLIIGALCGGISQFGDLVASSIKRYVGIKDYSNLIPGHGGILDRFDSILFSAIVVFYYLTFILNL</sequence>
<evidence type="ECO:0000256" key="15">
    <source>
        <dbReference type="ARBA" id="ARBA00023136"/>
    </source>
</evidence>
<name>A0A2T0BJX5_9CLOT</name>
<reference evidence="20 21" key="1">
    <citation type="submission" date="2018-03" db="EMBL/GenBank/DDBJ databases">
        <title>Genome sequence of Clostridium vincentii DSM 10228.</title>
        <authorList>
            <person name="Poehlein A."/>
            <person name="Daniel R."/>
        </authorList>
    </citation>
    <scope>NUCLEOTIDE SEQUENCE [LARGE SCALE GENOMIC DNA]</scope>
    <source>
        <strain evidence="20 21">DSM 10228</strain>
    </source>
</reference>
<dbReference type="PANTHER" id="PTHR46382">
    <property type="entry name" value="PHOSPHATIDATE CYTIDYLYLTRANSFERASE"/>
    <property type="match status" value="1"/>
</dbReference>
<comment type="similarity">
    <text evidence="5 18">Belongs to the CDS family.</text>
</comment>
<evidence type="ECO:0000256" key="8">
    <source>
        <dbReference type="ARBA" id="ARBA00022475"/>
    </source>
</evidence>
<comment type="caution">
    <text evidence="20">The sequence shown here is derived from an EMBL/GenBank/DDBJ whole genome shotgun (WGS) entry which is preliminary data.</text>
</comment>
<keyword evidence="21" id="KW-1185">Reference proteome</keyword>
<dbReference type="PANTHER" id="PTHR46382:SF1">
    <property type="entry name" value="PHOSPHATIDATE CYTIDYLYLTRANSFERASE"/>
    <property type="match status" value="1"/>
</dbReference>
<evidence type="ECO:0000256" key="7">
    <source>
        <dbReference type="ARBA" id="ARBA00019373"/>
    </source>
</evidence>
<feature type="transmembrane region" description="Helical" evidence="19">
    <location>
        <begin position="146"/>
        <end position="167"/>
    </location>
</feature>
<dbReference type="EC" id="2.7.7.41" evidence="6 18"/>
<feature type="transmembrane region" description="Helical" evidence="19">
    <location>
        <begin position="259"/>
        <end position="281"/>
    </location>
</feature>
<keyword evidence="10 18" id="KW-0808">Transferase</keyword>
<comment type="subcellular location">
    <subcellularLocation>
        <location evidence="2">Cell membrane</location>
        <topology evidence="2">Multi-pass membrane protein</topology>
    </subcellularLocation>
</comment>
<feature type="transmembrane region" description="Helical" evidence="19">
    <location>
        <begin position="93"/>
        <end position="113"/>
    </location>
</feature>
<evidence type="ECO:0000256" key="5">
    <source>
        <dbReference type="ARBA" id="ARBA00010185"/>
    </source>
</evidence>
<evidence type="ECO:0000256" key="16">
    <source>
        <dbReference type="ARBA" id="ARBA00023209"/>
    </source>
</evidence>
<evidence type="ECO:0000256" key="6">
    <source>
        <dbReference type="ARBA" id="ARBA00012487"/>
    </source>
</evidence>
<evidence type="ECO:0000313" key="20">
    <source>
        <dbReference type="EMBL" id="PRR84195.1"/>
    </source>
</evidence>
<evidence type="ECO:0000256" key="12">
    <source>
        <dbReference type="ARBA" id="ARBA00022695"/>
    </source>
</evidence>
<comment type="catalytic activity">
    <reaction evidence="1 18">
        <text>a 1,2-diacyl-sn-glycero-3-phosphate + CTP + H(+) = a CDP-1,2-diacyl-sn-glycerol + diphosphate</text>
        <dbReference type="Rhea" id="RHEA:16229"/>
        <dbReference type="ChEBI" id="CHEBI:15378"/>
        <dbReference type="ChEBI" id="CHEBI:33019"/>
        <dbReference type="ChEBI" id="CHEBI:37563"/>
        <dbReference type="ChEBI" id="CHEBI:58332"/>
        <dbReference type="ChEBI" id="CHEBI:58608"/>
        <dbReference type="EC" id="2.7.7.41"/>
    </reaction>
</comment>
<dbReference type="Proteomes" id="UP000239471">
    <property type="component" value="Unassembled WGS sequence"/>
</dbReference>
<evidence type="ECO:0000256" key="4">
    <source>
        <dbReference type="ARBA" id="ARBA00005189"/>
    </source>
</evidence>
<evidence type="ECO:0000256" key="3">
    <source>
        <dbReference type="ARBA" id="ARBA00005119"/>
    </source>
</evidence>
<dbReference type="EMBL" id="PVXQ01000003">
    <property type="protein sequence ID" value="PRR84195.1"/>
    <property type="molecule type" value="Genomic_DNA"/>
</dbReference>
<gene>
    <name evidence="20" type="primary">cdsA</name>
    <name evidence="20" type="ORF">CLVI_04930</name>
</gene>
<comment type="pathway">
    <text evidence="3 18">Phospholipid metabolism; CDP-diacylglycerol biosynthesis; CDP-diacylglycerol from sn-glycerol 3-phosphate: step 3/3.</text>
</comment>
<evidence type="ECO:0000256" key="19">
    <source>
        <dbReference type="SAM" id="Phobius"/>
    </source>
</evidence>
<evidence type="ECO:0000313" key="21">
    <source>
        <dbReference type="Proteomes" id="UP000239471"/>
    </source>
</evidence>
<feature type="transmembrane region" description="Helical" evidence="19">
    <location>
        <begin position="214"/>
        <end position="238"/>
    </location>
</feature>
<evidence type="ECO:0000256" key="14">
    <source>
        <dbReference type="ARBA" id="ARBA00023098"/>
    </source>
</evidence>
<dbReference type="UniPathway" id="UPA00557">
    <property type="reaction ID" value="UER00614"/>
</dbReference>
<feature type="transmembrane region" description="Helical" evidence="19">
    <location>
        <begin position="120"/>
        <end position="140"/>
    </location>
</feature>
<dbReference type="AlphaFoldDB" id="A0A2T0BJX5"/>
<evidence type="ECO:0000256" key="9">
    <source>
        <dbReference type="ARBA" id="ARBA00022516"/>
    </source>
</evidence>
<keyword evidence="14" id="KW-0443">Lipid metabolism</keyword>
<keyword evidence="8" id="KW-1003">Cell membrane</keyword>
<dbReference type="InterPro" id="IPR000374">
    <property type="entry name" value="PC_trans"/>
</dbReference>